<protein>
    <submittedName>
        <fullName evidence="1">Uncharacterized protein</fullName>
    </submittedName>
</protein>
<gene>
    <name evidence="1" type="ORF">PoB_006012700</name>
</gene>
<reference evidence="1 2" key="1">
    <citation type="journal article" date="2021" name="Elife">
        <title>Chloroplast acquisition without the gene transfer in kleptoplastic sea slugs, Plakobranchus ocellatus.</title>
        <authorList>
            <person name="Maeda T."/>
            <person name="Takahashi S."/>
            <person name="Yoshida T."/>
            <person name="Shimamura S."/>
            <person name="Takaki Y."/>
            <person name="Nagai Y."/>
            <person name="Toyoda A."/>
            <person name="Suzuki Y."/>
            <person name="Arimoto A."/>
            <person name="Ishii H."/>
            <person name="Satoh N."/>
            <person name="Nishiyama T."/>
            <person name="Hasebe M."/>
            <person name="Maruyama T."/>
            <person name="Minagawa J."/>
            <person name="Obokata J."/>
            <person name="Shigenobu S."/>
        </authorList>
    </citation>
    <scope>NUCLEOTIDE SEQUENCE [LARGE SCALE GENOMIC DNA]</scope>
</reference>
<evidence type="ECO:0000313" key="1">
    <source>
        <dbReference type="EMBL" id="GFO33622.1"/>
    </source>
</evidence>
<organism evidence="1 2">
    <name type="scientific">Plakobranchus ocellatus</name>
    <dbReference type="NCBI Taxonomy" id="259542"/>
    <lineage>
        <taxon>Eukaryota</taxon>
        <taxon>Metazoa</taxon>
        <taxon>Spiralia</taxon>
        <taxon>Lophotrochozoa</taxon>
        <taxon>Mollusca</taxon>
        <taxon>Gastropoda</taxon>
        <taxon>Heterobranchia</taxon>
        <taxon>Euthyneura</taxon>
        <taxon>Panpulmonata</taxon>
        <taxon>Sacoglossa</taxon>
        <taxon>Placobranchoidea</taxon>
        <taxon>Plakobranchidae</taxon>
        <taxon>Plakobranchus</taxon>
    </lineage>
</organism>
<sequence length="157" mass="17531">MHWLYPRPTALSSGSHLQFEGRCFTFRAGGCRPCSEVNAGAWSPVYCMARRRNFRMILAAVLMATRSPHQRISFSGVSGHPLDHLAFAQKMQNYLLPFPTKSTGSSCGPTVSRSVIRHSDKTCRTGPFRSLQKRHAVVVDQPCRARSARRSVCFAFA</sequence>
<dbReference type="EMBL" id="BLXT01006818">
    <property type="protein sequence ID" value="GFO33622.1"/>
    <property type="molecule type" value="Genomic_DNA"/>
</dbReference>
<comment type="caution">
    <text evidence="1">The sequence shown here is derived from an EMBL/GenBank/DDBJ whole genome shotgun (WGS) entry which is preliminary data.</text>
</comment>
<dbReference type="AlphaFoldDB" id="A0AAV4CP27"/>
<keyword evidence="2" id="KW-1185">Reference proteome</keyword>
<proteinExistence type="predicted"/>
<evidence type="ECO:0000313" key="2">
    <source>
        <dbReference type="Proteomes" id="UP000735302"/>
    </source>
</evidence>
<dbReference type="Proteomes" id="UP000735302">
    <property type="component" value="Unassembled WGS sequence"/>
</dbReference>
<accession>A0AAV4CP27</accession>
<name>A0AAV4CP27_9GAST</name>